<feature type="domain" description="IPT/TIG" evidence="4">
    <location>
        <begin position="320"/>
        <end position="405"/>
    </location>
</feature>
<evidence type="ECO:0000259" key="4">
    <source>
        <dbReference type="SMART" id="SM00429"/>
    </source>
</evidence>
<dbReference type="PANTHER" id="PTHR22625:SF44">
    <property type="entry name" value="PLEXIN-B"/>
    <property type="match status" value="1"/>
</dbReference>
<dbReference type="InterPro" id="IPR031148">
    <property type="entry name" value="Plexin"/>
</dbReference>
<feature type="domain" description="IPT/TIG" evidence="4">
    <location>
        <begin position="1260"/>
        <end position="1356"/>
    </location>
</feature>
<evidence type="ECO:0000256" key="3">
    <source>
        <dbReference type="SAM" id="SignalP"/>
    </source>
</evidence>
<feature type="region of interest" description="Disordered" evidence="1">
    <location>
        <begin position="1827"/>
        <end position="1849"/>
    </location>
</feature>
<dbReference type="CDD" id="cd00603">
    <property type="entry name" value="IPT_PCSR"/>
    <property type="match status" value="3"/>
</dbReference>
<evidence type="ECO:0000313" key="6">
    <source>
        <dbReference type="Proteomes" id="UP001295684"/>
    </source>
</evidence>
<dbReference type="GO" id="GO:0030334">
    <property type="term" value="P:regulation of cell migration"/>
    <property type="evidence" value="ECO:0007669"/>
    <property type="project" value="TreeGrafter"/>
</dbReference>
<dbReference type="PANTHER" id="PTHR22625">
    <property type="entry name" value="PLEXIN"/>
    <property type="match status" value="1"/>
</dbReference>
<dbReference type="InterPro" id="IPR002909">
    <property type="entry name" value="IPT_dom"/>
</dbReference>
<keyword evidence="2" id="KW-1133">Transmembrane helix</keyword>
<feature type="domain" description="IPT/TIG" evidence="4">
    <location>
        <begin position="505"/>
        <end position="599"/>
    </location>
</feature>
<feature type="domain" description="IPT/TIG" evidence="4">
    <location>
        <begin position="1447"/>
        <end position="1537"/>
    </location>
</feature>
<sequence>MRLLIVLALVLALVVADNTHKIELLGIEPNSGPLSGNTRVLVRATDLGLVESKYPDPKCKFGRNDKVVEASFVRCTPEPLKVWEMEPPVSARTDTCLQCENAPPGFKAEIVPFTISLTGDFSDVINSVGYRYYKDPKVYSIYPRYGIKDGGTKVDVWGENFLNFEDFTRCGFGSVTVPAVYIDSNHMQCTSPSSDLVEKGIPFVVTLNGQQNTKDRIDYWYYSQPSIQSISPTRGPDDGGNEIIVNGNNFDPFRLYEINNHNDTFCKFDGLKLMPATVHESTKISCTAPPSFERRQSKVEVTLNNQQFTNNGEIYSYYKPPYVFDIEPRQGPTEGGTNITLFGSNFKEGVPFKCKFGDHISQGQYISSNKVSCISPPNGRSEFIPLSVAFDQDEWSSGQTKFLYYKEPTLSRIEPTCGPEAGYTQLTVYGQNFINLGIGNAHCVFNRTIHTNATVMEHDIIKCDTPSAPEIPKGAPREPQFYYVEVTLDGTLNGGPPQRFNYYREPEIQSIDPILGPLQGGTQMKIKGHGFDRNACNMTVRFGNTYARPTSITPNEITVKSPPVRGSHAAVVGVGPNGQQFTQSKSQGKDNSEHAFHYYDNPIIYDFDPEEGLSNGGTEVKIRGHGFQPTKYENGTYIDSPVYVRMLDAKSGRPLGPSTKADFVENDLIRWKAPPAPPGTEGIISLSLNDHQFYELYQKNKGFSFKYMSSPFVTHINPEFGEIRRSNDMTIDVHGNSFDCPNNNCNDVTCKFGTDPNSIVIKGYRQSSNLIKCPIPDYPQPDVLDVEVSMNGKDYSNNKVHFGFYDPFVLRVEPRLVSKSGTTKVEISGFGFVDSTNAGGLKVLYDNDRGSYYCNKNRNKCVVDAGFVDKNKIVASTLPFNMFIDGNGNRVRDTDPVNVEVSVFNDKFTNNKIKIHYYEDPEFKDVIPDTAPAGTQTPLMIETDFKLNQNNEEIFMENADFECRFRSLNLKEERKTHGHPIAYPYKSGAPPNNIQCSTPVWPLGGRTYEDVKVDITANGVDYFGNFDFTFTDENDNFNRYSRGGPAIHLLGRGFDPKKDTIGKLNVNTQEILEQRRSQGFLGNNLMKSKDLSSATEILTQTFEKNSDKKRVYETLSMNSQKISHPQNNYEGSVYWELDSKEDVFSNMPPELAKYTNTISFAESFFYKQPEVKNIHPHGGPIEGGTEIVVEGADFQYNPDKGVIPHCQIGDKIVKARYESSVRIICPAPPGDSIDKKYPIKVALNNEDFMDTGKFFHYYKNSKIKSINPTSGPSSGGTTIKMEGEQFSDLSDPNEFVCKFTPLNKDVPPKTVSAKYLDQSTVLCPSPGGFGNVDVVNLDVSFNGVDYTNSNQQFRYYKIITADPRSGPSEGSNDNIKIRGQGFKDDGKIKCKLDNQEYQPSKISWDEIHCPMLPSQHGKDYFGNVPFAVNVNGEDYHSFSGGFQYFKQPTVSSIYPTQGPNVGHGKIHFYGDNFRDDFPLSEAYCKVGESYGKATVLDSKNMECKLDELSLSEDSKPLPAQISLNNASWTPVNKYTYYTPYGIKSLTPNSGPIAGGTDITVSGSGFKGASNPKCRFGVPGSYAKTSGKVISDTKMVCQSPGGYEVPKQASLPFSVPFSVAMNGEEYEPWTTSAHRFRFYDDPTITSCTPNESEVGQINEVFLYSDKEQEFIQPIPVAGSKYSDYGIHCKFGKYGETPGIIVDANTVKCNTPNIHKKPEDLDREVVTVSVAQNGQNYNEYNSECDYVFTGTGSGTSFWPWIIGLLLLFILLIAALLCCATIIGRRKRHYGRKTAGLERDRDAPHIVNKRPRGVPSGPMEYDFFSNNESLNRDHRSQYGSTSNYGTRTNRGY</sequence>
<feature type="domain" description="IPT/TIG" evidence="4">
    <location>
        <begin position="601"/>
        <end position="805"/>
    </location>
</feature>
<dbReference type="GO" id="GO:0002116">
    <property type="term" value="C:semaphorin receptor complex"/>
    <property type="evidence" value="ECO:0007669"/>
    <property type="project" value="TreeGrafter"/>
</dbReference>
<feature type="domain" description="IPT/TIG" evidence="4">
    <location>
        <begin position="1539"/>
        <end position="1638"/>
    </location>
</feature>
<dbReference type="GO" id="GO:0007162">
    <property type="term" value="P:negative regulation of cell adhesion"/>
    <property type="evidence" value="ECO:0007669"/>
    <property type="project" value="TreeGrafter"/>
</dbReference>
<name>A0AAD2D8E5_EUPCR</name>
<dbReference type="InterPro" id="IPR013783">
    <property type="entry name" value="Ig-like_fold"/>
</dbReference>
<accession>A0AAD2D8E5</accession>
<feature type="signal peptide" evidence="3">
    <location>
        <begin position="1"/>
        <end position="16"/>
    </location>
</feature>
<dbReference type="SUPFAM" id="SSF81296">
    <property type="entry name" value="E set domains"/>
    <property type="match status" value="9"/>
</dbReference>
<feature type="chain" id="PRO_5041946860" description="IPT/TIG domain-containing protein" evidence="3">
    <location>
        <begin position="17"/>
        <end position="1849"/>
    </location>
</feature>
<keyword evidence="6" id="KW-1185">Reference proteome</keyword>
<feature type="compositionally biased region" description="Polar residues" evidence="1">
    <location>
        <begin position="1834"/>
        <end position="1849"/>
    </location>
</feature>
<dbReference type="GO" id="GO:0008360">
    <property type="term" value="P:regulation of cell shape"/>
    <property type="evidence" value="ECO:0007669"/>
    <property type="project" value="TreeGrafter"/>
</dbReference>
<dbReference type="GO" id="GO:0017154">
    <property type="term" value="F:semaphorin receptor activity"/>
    <property type="evidence" value="ECO:0007669"/>
    <property type="project" value="InterPro"/>
</dbReference>
<keyword evidence="3" id="KW-0732">Signal</keyword>
<feature type="domain" description="IPT/TIG" evidence="4">
    <location>
        <begin position="407"/>
        <end position="503"/>
    </location>
</feature>
<evidence type="ECO:0000313" key="5">
    <source>
        <dbReference type="EMBL" id="CAI2384727.1"/>
    </source>
</evidence>
<organism evidence="5 6">
    <name type="scientific">Euplotes crassus</name>
    <dbReference type="NCBI Taxonomy" id="5936"/>
    <lineage>
        <taxon>Eukaryota</taxon>
        <taxon>Sar</taxon>
        <taxon>Alveolata</taxon>
        <taxon>Ciliophora</taxon>
        <taxon>Intramacronucleata</taxon>
        <taxon>Spirotrichea</taxon>
        <taxon>Hypotrichia</taxon>
        <taxon>Euplotida</taxon>
        <taxon>Euplotidae</taxon>
        <taxon>Moneuplotes</taxon>
    </lineage>
</organism>
<comment type="caution">
    <text evidence="5">The sequence shown here is derived from an EMBL/GenBank/DDBJ whole genome shotgun (WGS) entry which is preliminary data.</text>
</comment>
<proteinExistence type="predicted"/>
<keyword evidence="2" id="KW-0812">Transmembrane</keyword>
<keyword evidence="2" id="KW-0472">Membrane</keyword>
<reference evidence="5" key="1">
    <citation type="submission" date="2023-07" db="EMBL/GenBank/DDBJ databases">
        <authorList>
            <consortium name="AG Swart"/>
            <person name="Singh M."/>
            <person name="Singh A."/>
            <person name="Seah K."/>
            <person name="Emmerich C."/>
        </authorList>
    </citation>
    <scope>NUCLEOTIDE SEQUENCE</scope>
    <source>
        <strain evidence="5">DP1</strain>
    </source>
</reference>
<feature type="domain" description="IPT/TIG" evidence="4">
    <location>
        <begin position="135"/>
        <end position="222"/>
    </location>
</feature>
<dbReference type="Pfam" id="PF01833">
    <property type="entry name" value="TIG"/>
    <property type="match status" value="11"/>
</dbReference>
<gene>
    <name evidence="5" type="ORF">ECRASSUSDP1_LOCUS26262</name>
</gene>
<dbReference type="InterPro" id="IPR014756">
    <property type="entry name" value="Ig_E-set"/>
</dbReference>
<dbReference type="Gene3D" id="2.60.40.10">
    <property type="entry name" value="Immunoglobulins"/>
    <property type="match status" value="13"/>
</dbReference>
<dbReference type="GO" id="GO:0005886">
    <property type="term" value="C:plasma membrane"/>
    <property type="evidence" value="ECO:0007669"/>
    <property type="project" value="TreeGrafter"/>
</dbReference>
<feature type="domain" description="IPT/TIG" evidence="4">
    <location>
        <begin position="1168"/>
        <end position="1258"/>
    </location>
</feature>
<evidence type="ECO:0000256" key="2">
    <source>
        <dbReference type="SAM" id="Phobius"/>
    </source>
</evidence>
<dbReference type="EMBL" id="CAMPGE010027070">
    <property type="protein sequence ID" value="CAI2384727.1"/>
    <property type="molecule type" value="Genomic_DNA"/>
</dbReference>
<protein>
    <recommendedName>
        <fullName evidence="4">IPT/TIG domain-containing protein</fullName>
    </recommendedName>
</protein>
<dbReference type="SMART" id="SM00429">
    <property type="entry name" value="IPT"/>
    <property type="match status" value="10"/>
</dbReference>
<dbReference type="Proteomes" id="UP001295684">
    <property type="component" value="Unassembled WGS sequence"/>
</dbReference>
<feature type="domain" description="IPT/TIG" evidence="4">
    <location>
        <begin position="224"/>
        <end position="318"/>
    </location>
</feature>
<feature type="transmembrane region" description="Helical" evidence="2">
    <location>
        <begin position="1755"/>
        <end position="1780"/>
    </location>
</feature>
<dbReference type="CDD" id="cd00102">
    <property type="entry name" value="IPT"/>
    <property type="match status" value="5"/>
</dbReference>
<evidence type="ECO:0000256" key="1">
    <source>
        <dbReference type="SAM" id="MobiDB-lite"/>
    </source>
</evidence>